<dbReference type="AlphaFoldDB" id="A0A9P6I5A9"/>
<dbReference type="Proteomes" id="UP000781932">
    <property type="component" value="Unassembled WGS sequence"/>
</dbReference>
<feature type="region of interest" description="Disordered" evidence="1">
    <location>
        <begin position="877"/>
        <end position="916"/>
    </location>
</feature>
<comment type="caution">
    <text evidence="2">The sequence shown here is derived from an EMBL/GenBank/DDBJ whole genome shotgun (WGS) entry which is preliminary data.</text>
</comment>
<evidence type="ECO:0000313" key="2">
    <source>
        <dbReference type="EMBL" id="KAF9872260.1"/>
    </source>
</evidence>
<sequence>MSIQKAVASAFAVTQETSISLANLNFDFSLVRVDAPPSFKGLGNELTSSRKKAAEEGTPHVTARKLGALFLDLLPSTPALIQAYGQRVTQIASRRDVNPKSAKVHGLFAEHVGIDGTSIWAAATSGPEAIAVHLLTCLLARIWTAPEAISIWVELVAHRKRDLVAVKETGTIHLRSIEASRISISREQLAEWDASARAWLRAADEAMGVKQKQLMLILNNVNLPVNKKPSVYSSVIDAWTTSLVVVDKLVQGIPQSVKDGSVGLGLASWHIYPDMLVLGDSQKEISQKDDVVAPGALLTIGLHLRGQEQTGVHWSLPLSHLRYYGRPIVANRSLEDQANRLTLDQLILVALGSITKNWELSHEEIARGFRGLWDFVADEAPSFCAPGTTHWLGTFAKATDLLLESDKLTMESALQLMRFAERRASHFAIPYSSHYLVPSMFGLLKYKTCFDLLTPQVFEELGEEVVDIESADVSIQEDPSEVTTRVISWTESTEDLRLFSSISHERNVFSAFTVGEADHIKRNFIFLFGNSAAALFYSRQQSQDSTASLSSFKDAAFTLPGASVLYSSTEDSQNSPPSSNAFEDLVHENPDLNLHHLTGQLDLDDLATAFSSKWFDKQALLSYLHDFLSDKSRDVVRTSFRALATVSNIYKLLPDATTRFRCGRITRRSRLRNLSFHPTLESSKLALDYYPDERLASLFMETILHNTSKARLQHLITRNAQPHVPKLKFIDADVETKGVDGTNGTLKTDGGFSSLETDVRPRLVLEVGYSQPRDALNKKCEEYIVASGRVRTCIAVLADDDAVCVTDWTPIADADVCLDLWPSDFGPASSAEAEQSLSFARPPRSHSGDASRRAPAPIRIPFADIATCLRQSIRDSIQDRDSKSPVNLRAKKRKLNNENEDARRSSRVKKKLEFHL</sequence>
<evidence type="ECO:0000256" key="1">
    <source>
        <dbReference type="SAM" id="MobiDB-lite"/>
    </source>
</evidence>
<proteinExistence type="predicted"/>
<dbReference type="EMBL" id="JAATWM020000039">
    <property type="protein sequence ID" value="KAF9872260.1"/>
    <property type="molecule type" value="Genomic_DNA"/>
</dbReference>
<feature type="compositionally biased region" description="Basic and acidic residues" evidence="1">
    <location>
        <begin position="895"/>
        <end position="904"/>
    </location>
</feature>
<accession>A0A9P6I5A9</accession>
<protein>
    <submittedName>
        <fullName evidence="2">Uncharacterized protein</fullName>
    </submittedName>
</protein>
<dbReference type="RefSeq" id="XP_038741721.1">
    <property type="nucleotide sequence ID" value="XM_038893066.1"/>
</dbReference>
<dbReference type="OrthoDB" id="4849251at2759"/>
<organism evidence="2 3">
    <name type="scientific">Colletotrichum karsti</name>
    <dbReference type="NCBI Taxonomy" id="1095194"/>
    <lineage>
        <taxon>Eukaryota</taxon>
        <taxon>Fungi</taxon>
        <taxon>Dikarya</taxon>
        <taxon>Ascomycota</taxon>
        <taxon>Pezizomycotina</taxon>
        <taxon>Sordariomycetes</taxon>
        <taxon>Hypocreomycetidae</taxon>
        <taxon>Glomerellales</taxon>
        <taxon>Glomerellaceae</taxon>
        <taxon>Colletotrichum</taxon>
        <taxon>Colletotrichum boninense species complex</taxon>
    </lineage>
</organism>
<keyword evidence="3" id="KW-1185">Reference proteome</keyword>
<gene>
    <name evidence="2" type="ORF">CkaCkLH20_10352</name>
</gene>
<evidence type="ECO:0000313" key="3">
    <source>
        <dbReference type="Proteomes" id="UP000781932"/>
    </source>
</evidence>
<reference evidence="2" key="1">
    <citation type="submission" date="2020-03" db="EMBL/GenBank/DDBJ databases">
        <authorList>
            <person name="He L."/>
        </authorList>
    </citation>
    <scope>NUCLEOTIDE SEQUENCE</scope>
    <source>
        <strain evidence="2">CkLH20</strain>
    </source>
</reference>
<name>A0A9P6I5A9_9PEZI</name>
<feature type="region of interest" description="Disordered" evidence="1">
    <location>
        <begin position="832"/>
        <end position="854"/>
    </location>
</feature>
<dbReference type="GeneID" id="62166140"/>
<reference evidence="2" key="2">
    <citation type="submission" date="2020-11" db="EMBL/GenBank/DDBJ databases">
        <title>Whole genome sequencing of Colletotrichum sp.</title>
        <authorList>
            <person name="Li H."/>
        </authorList>
    </citation>
    <scope>NUCLEOTIDE SEQUENCE</scope>
    <source>
        <strain evidence="2">CkLH20</strain>
    </source>
</reference>